<dbReference type="EC" id="2.1.1.-" evidence="5"/>
<dbReference type="Proteomes" id="UP000019384">
    <property type="component" value="Unassembled WGS sequence"/>
</dbReference>
<keyword evidence="8" id="KW-1185">Reference proteome</keyword>
<dbReference type="GO" id="GO:0005737">
    <property type="term" value="C:cytoplasm"/>
    <property type="evidence" value="ECO:0007669"/>
    <property type="project" value="UniProtKB-SubCell"/>
</dbReference>
<evidence type="ECO:0000256" key="4">
    <source>
        <dbReference type="ARBA" id="ARBA00022691"/>
    </source>
</evidence>
<comment type="subcellular location">
    <subcellularLocation>
        <location evidence="5">Cytoplasm</location>
    </subcellularLocation>
</comment>
<comment type="similarity">
    <text evidence="5">Belongs to the class I-like SAM-binding methyltransferase superfamily. EFM4 family.</text>
</comment>
<evidence type="ECO:0000256" key="1">
    <source>
        <dbReference type="ARBA" id="ARBA00022490"/>
    </source>
</evidence>
<dbReference type="EMBL" id="HG793129">
    <property type="protein sequence ID" value="CDK28070.1"/>
    <property type="molecule type" value="Genomic_DNA"/>
</dbReference>
<evidence type="ECO:0000256" key="2">
    <source>
        <dbReference type="ARBA" id="ARBA00022603"/>
    </source>
</evidence>
<name>W6MX08_9ASCO</name>
<accession>W6MX08</accession>
<dbReference type="GO" id="GO:0032259">
    <property type="term" value="P:methylation"/>
    <property type="evidence" value="ECO:0007669"/>
    <property type="project" value="UniProtKB-KW"/>
</dbReference>
<keyword evidence="1 5" id="KW-0963">Cytoplasm</keyword>
<protein>
    <recommendedName>
        <fullName evidence="5">Protein-lysine N-methyltransferase EFM4</fullName>
        <ecNumber evidence="5">2.1.1.-</ecNumber>
    </recommendedName>
    <alternativeName>
        <fullName evidence="5">Elongation factor methyltransferase 4</fullName>
    </alternativeName>
</protein>
<dbReference type="Pfam" id="PF13847">
    <property type="entry name" value="Methyltransf_31"/>
    <property type="match status" value="1"/>
</dbReference>
<dbReference type="HOGENOM" id="CLU_044783_1_0_1"/>
<dbReference type="HAMAP" id="MF_03188">
    <property type="entry name" value="Methyltr_EFM4"/>
    <property type="match status" value="1"/>
</dbReference>
<dbReference type="PANTHER" id="PTHR12843">
    <property type="entry name" value="PROTEIN-LYSINE N-METHYLTRANSFERASE METTL10"/>
    <property type="match status" value="1"/>
</dbReference>
<dbReference type="Gene3D" id="3.40.50.150">
    <property type="entry name" value="Vaccinia Virus protein VP39"/>
    <property type="match status" value="1"/>
</dbReference>
<feature type="domain" description="Methyltransferase" evidence="6">
    <location>
        <begin position="55"/>
        <end position="198"/>
    </location>
</feature>
<dbReference type="PANTHER" id="PTHR12843:SF5">
    <property type="entry name" value="EEF1A LYSINE METHYLTRANSFERASE 2"/>
    <property type="match status" value="1"/>
</dbReference>
<dbReference type="InterPro" id="IPR026635">
    <property type="entry name" value="Efm4/METTL10"/>
</dbReference>
<organism evidence="7 8">
    <name type="scientific">Kuraishia capsulata CBS 1993</name>
    <dbReference type="NCBI Taxonomy" id="1382522"/>
    <lineage>
        <taxon>Eukaryota</taxon>
        <taxon>Fungi</taxon>
        <taxon>Dikarya</taxon>
        <taxon>Ascomycota</taxon>
        <taxon>Saccharomycotina</taxon>
        <taxon>Pichiomycetes</taxon>
        <taxon>Pichiales</taxon>
        <taxon>Pichiaceae</taxon>
        <taxon>Kuraishia</taxon>
    </lineage>
</organism>
<reference evidence="7" key="2">
    <citation type="submission" date="2014-02" db="EMBL/GenBank/DDBJ databases">
        <title>Complete DNA sequence of /Kuraishia capsulata/ illustrates novel genomic features among budding yeasts (/Saccharomycotina/).</title>
        <authorList>
            <person name="Morales L."/>
            <person name="Noel B."/>
            <person name="Porcel B."/>
            <person name="Marcet-Houben M."/>
            <person name="Hullo M-F."/>
            <person name="Sacerdot C."/>
            <person name="Tekaia F."/>
            <person name="Leh-Louis V."/>
            <person name="Despons L."/>
            <person name="Khanna V."/>
            <person name="Aury J-M."/>
            <person name="Barbe V."/>
            <person name="Couloux A."/>
            <person name="Labadie K."/>
            <person name="Pelletier E."/>
            <person name="Souciet J-L."/>
            <person name="Boekhout T."/>
            <person name="Gabaldon T."/>
            <person name="Wincker P."/>
            <person name="Dujon B."/>
        </authorList>
    </citation>
    <scope>NUCLEOTIDE SEQUENCE</scope>
    <source>
        <strain evidence="7">CBS 1993</strain>
    </source>
</reference>
<dbReference type="GO" id="GO:0016279">
    <property type="term" value="F:protein-lysine N-methyltransferase activity"/>
    <property type="evidence" value="ECO:0007669"/>
    <property type="project" value="UniProtKB-UniRule"/>
</dbReference>
<dbReference type="GO" id="GO:0016192">
    <property type="term" value="P:vesicle-mediated transport"/>
    <property type="evidence" value="ECO:0007669"/>
    <property type="project" value="UniProtKB-UniRule"/>
</dbReference>
<gene>
    <name evidence="5" type="primary">EFM4</name>
    <name evidence="7" type="ORF">KUCA_T00004051001</name>
</gene>
<evidence type="ECO:0000313" key="8">
    <source>
        <dbReference type="Proteomes" id="UP000019384"/>
    </source>
</evidence>
<dbReference type="AlphaFoldDB" id="W6MX08"/>
<keyword evidence="2 5" id="KW-0489">Methyltransferase</keyword>
<dbReference type="STRING" id="1382522.W6MX08"/>
<reference evidence="7" key="1">
    <citation type="submission" date="2013-12" db="EMBL/GenBank/DDBJ databases">
        <authorList>
            <person name="Genoscope - CEA"/>
        </authorList>
    </citation>
    <scope>NUCLEOTIDE SEQUENCE</scope>
    <source>
        <strain evidence="7">CBS 1993</strain>
    </source>
</reference>
<proteinExistence type="inferred from homology"/>
<dbReference type="SUPFAM" id="SSF53335">
    <property type="entry name" value="S-adenosyl-L-methionine-dependent methyltransferases"/>
    <property type="match status" value="1"/>
</dbReference>
<keyword evidence="4 5" id="KW-0949">S-adenosyl-L-methionine</keyword>
<dbReference type="GO" id="GO:0006417">
    <property type="term" value="P:regulation of translation"/>
    <property type="evidence" value="ECO:0007669"/>
    <property type="project" value="EnsemblFungi"/>
</dbReference>
<evidence type="ECO:0000256" key="5">
    <source>
        <dbReference type="HAMAP-Rule" id="MF_03188"/>
    </source>
</evidence>
<dbReference type="InterPro" id="IPR025714">
    <property type="entry name" value="Methyltranfer_dom"/>
</dbReference>
<keyword evidence="5" id="KW-0813">Transport</keyword>
<keyword evidence="3 5" id="KW-0808">Transferase</keyword>
<dbReference type="InterPro" id="IPR029063">
    <property type="entry name" value="SAM-dependent_MTases_sf"/>
</dbReference>
<evidence type="ECO:0000259" key="6">
    <source>
        <dbReference type="Pfam" id="PF13847"/>
    </source>
</evidence>
<dbReference type="OrthoDB" id="10069295at2759"/>
<evidence type="ECO:0000256" key="3">
    <source>
        <dbReference type="ARBA" id="ARBA00022679"/>
    </source>
</evidence>
<comment type="function">
    <text evidence="5">S-adenosyl-L-methionine-dependent protein-lysine N-methyltransferase that mono- and dimethylates elongation factor 1-alpha at 'Lys-316'. May play a role in intracellular transport.</text>
</comment>
<evidence type="ECO:0000313" key="7">
    <source>
        <dbReference type="EMBL" id="CDK28070.1"/>
    </source>
</evidence>
<sequence length="228" mass="25403">MLTIVFSWDDFYAKEKSNFESNPEDTGECWFDDSDAEAKMIQFLSDKIGELEAISDSSRICDLGTGNGHLLFELRNEGFEGPLVGVDYSERSVEFATKVATAEDFENVTFSQCDILSPDHPFFEEIRASSGEFDILLDKGTLDAIALSEDLYENNTKRGHLVYPKCVAPLLKKGGIALITSCNFTTEELISIMTTDGLYEVWDKVNYPTFQFGGIQGSTVCTIAFLKI</sequence>
<dbReference type="CDD" id="cd02440">
    <property type="entry name" value="AdoMet_MTases"/>
    <property type="match status" value="1"/>
</dbReference>